<evidence type="ECO:0000256" key="7">
    <source>
        <dbReference type="SAM" id="MobiDB-lite"/>
    </source>
</evidence>
<protein>
    <submittedName>
        <fullName evidence="10">MFS permease</fullName>
    </submittedName>
</protein>
<dbReference type="PANTHER" id="PTHR43045:SF2">
    <property type="entry name" value="INNER MEMBRANE METABOLITE TRANSPORT PROTEIN YHJE"/>
    <property type="match status" value="1"/>
</dbReference>
<dbReference type="PROSITE" id="PS50850">
    <property type="entry name" value="MFS"/>
    <property type="match status" value="1"/>
</dbReference>
<feature type="transmembrane region" description="Helical" evidence="8">
    <location>
        <begin position="379"/>
        <end position="400"/>
    </location>
</feature>
<evidence type="ECO:0000256" key="3">
    <source>
        <dbReference type="ARBA" id="ARBA00022475"/>
    </source>
</evidence>
<keyword evidence="5 8" id="KW-1133">Transmembrane helix</keyword>
<feature type="transmembrane region" description="Helical" evidence="8">
    <location>
        <begin position="472"/>
        <end position="491"/>
    </location>
</feature>
<feature type="domain" description="Major facilitator superfamily (MFS) profile" evidence="9">
    <location>
        <begin position="85"/>
        <end position="495"/>
    </location>
</feature>
<dbReference type="InterPro" id="IPR020846">
    <property type="entry name" value="MFS_dom"/>
</dbReference>
<evidence type="ECO:0000259" key="9">
    <source>
        <dbReference type="PROSITE" id="PS50850"/>
    </source>
</evidence>
<evidence type="ECO:0000313" key="10">
    <source>
        <dbReference type="EMBL" id="KWS02956.1"/>
    </source>
</evidence>
<dbReference type="Gene3D" id="1.20.1250.20">
    <property type="entry name" value="MFS general substrate transporter like domains"/>
    <property type="match status" value="2"/>
</dbReference>
<feature type="transmembrane region" description="Helical" evidence="8">
    <location>
        <begin position="445"/>
        <end position="466"/>
    </location>
</feature>
<feature type="transmembrane region" description="Helical" evidence="8">
    <location>
        <begin position="161"/>
        <end position="179"/>
    </location>
</feature>
<keyword evidence="4 8" id="KW-0812">Transmembrane</keyword>
<comment type="subcellular location">
    <subcellularLocation>
        <location evidence="1">Cell membrane</location>
        <topology evidence="1">Multi-pass membrane protein</topology>
    </subcellularLocation>
</comment>
<dbReference type="InterPro" id="IPR011701">
    <property type="entry name" value="MFS"/>
</dbReference>
<evidence type="ECO:0000256" key="2">
    <source>
        <dbReference type="ARBA" id="ARBA00022448"/>
    </source>
</evidence>
<comment type="caution">
    <text evidence="10">The sequence shown here is derived from an EMBL/GenBank/DDBJ whole genome shotgun (WGS) entry which is preliminary data.</text>
</comment>
<feature type="transmembrane region" description="Helical" evidence="8">
    <location>
        <begin position="100"/>
        <end position="120"/>
    </location>
</feature>
<keyword evidence="2" id="KW-0813">Transport</keyword>
<keyword evidence="11" id="KW-1185">Reference proteome</keyword>
<evidence type="ECO:0000256" key="1">
    <source>
        <dbReference type="ARBA" id="ARBA00004651"/>
    </source>
</evidence>
<organism evidence="10 11">
    <name type="scientific">Lysobacter capsici AZ78</name>
    <dbReference type="NCBI Taxonomy" id="1444315"/>
    <lineage>
        <taxon>Bacteria</taxon>
        <taxon>Pseudomonadati</taxon>
        <taxon>Pseudomonadota</taxon>
        <taxon>Gammaproteobacteria</taxon>
        <taxon>Lysobacterales</taxon>
        <taxon>Lysobacteraceae</taxon>
        <taxon>Lysobacter</taxon>
    </lineage>
</organism>
<keyword evidence="6 8" id="KW-0472">Membrane</keyword>
<keyword evidence="3" id="KW-1003">Cell membrane</keyword>
<reference evidence="10 11" key="1">
    <citation type="journal article" date="2014" name="Genome Announc.">
        <title>Draft Genome Sequence of Lysobacter capsici AZ78, a Bacterium Antagonistic to Plant-Pathogenic Oomycetes.</title>
        <authorList>
            <person name="Puopolo G."/>
            <person name="Sonego P."/>
            <person name="Engelen K."/>
            <person name="Pertot I."/>
        </authorList>
    </citation>
    <scope>NUCLEOTIDE SEQUENCE [LARGE SCALE GENOMIC DNA]</scope>
    <source>
        <strain evidence="10 11">AZ78</strain>
    </source>
</reference>
<feature type="transmembrane region" description="Helical" evidence="8">
    <location>
        <begin position="312"/>
        <end position="339"/>
    </location>
</feature>
<feature type="transmembrane region" description="Helical" evidence="8">
    <location>
        <begin position="345"/>
        <end position="370"/>
    </location>
</feature>
<feature type="transmembrane region" description="Helical" evidence="8">
    <location>
        <begin position="223"/>
        <end position="246"/>
    </location>
</feature>
<evidence type="ECO:0000256" key="6">
    <source>
        <dbReference type="ARBA" id="ARBA00023136"/>
    </source>
</evidence>
<accession>A0A108U5K0</accession>
<dbReference type="EMBL" id="JAJA02000001">
    <property type="protein sequence ID" value="KWS02956.1"/>
    <property type="molecule type" value="Genomic_DNA"/>
</dbReference>
<dbReference type="GO" id="GO:0005886">
    <property type="term" value="C:plasma membrane"/>
    <property type="evidence" value="ECO:0007669"/>
    <property type="project" value="UniProtKB-SubCell"/>
</dbReference>
<feature type="compositionally biased region" description="Polar residues" evidence="7">
    <location>
        <begin position="51"/>
        <end position="73"/>
    </location>
</feature>
<feature type="transmembrane region" description="Helical" evidence="8">
    <location>
        <begin position="258"/>
        <end position="279"/>
    </location>
</feature>
<evidence type="ECO:0000256" key="4">
    <source>
        <dbReference type="ARBA" id="ARBA00022692"/>
    </source>
</evidence>
<feature type="region of interest" description="Disordered" evidence="7">
    <location>
        <begin position="47"/>
        <end position="73"/>
    </location>
</feature>
<sequence>MFTYFADAARYALPDSRFPIPDSRFPIPAITERIRLHRQIDQARSLHAPQADSTMHTPNLANPDSSQTVSVHDTGSHAEVAPGDIAVGVVIGRASEYFDFFVYGIASVLVFPSLFFPFLGKLEATLWSFAIFSLAFIARPIGTVTFMWIQRRWDRSTKLTIALFLLGTCTAGIAFLPSFGTAGSLSIVLLSLFRIGQGIALGGSWDGLPSLLALNAPKERRGWYAMLGQLGAPVGFIIAAALFAYLNTSLPRADFLDWGWRYPFFAAFAINVVALFARLRLVVTHEYARELGEHELEPTPVLELFQAKGRHVVIGAFAALASYALFHIVTIFPLSWILLYSDQSVSQFLVVQIVGACLAAGAVVASGWIADRFGRPRTLAALAAAIAMFSGFAPTLLGSGELGQDVFILIGFVLLGLSYGQAAGSVTANFGSKYRYTGAALTSDLAWLIGAAFAPLVALGLCAHFGLGFVGVYLLSGAVCTMAALGVNRALNIRS</sequence>
<name>A0A108U5K0_9GAMM</name>
<feature type="transmembrane region" description="Helical" evidence="8">
    <location>
        <begin position="406"/>
        <end position="424"/>
    </location>
</feature>
<dbReference type="PANTHER" id="PTHR43045">
    <property type="entry name" value="SHIKIMATE TRANSPORTER"/>
    <property type="match status" value="1"/>
</dbReference>
<evidence type="ECO:0000313" key="11">
    <source>
        <dbReference type="Proteomes" id="UP000023435"/>
    </source>
</evidence>
<dbReference type="Proteomes" id="UP000023435">
    <property type="component" value="Unassembled WGS sequence"/>
</dbReference>
<dbReference type="InterPro" id="IPR036259">
    <property type="entry name" value="MFS_trans_sf"/>
</dbReference>
<gene>
    <name evidence="10" type="ORF">AZ78_0502</name>
</gene>
<evidence type="ECO:0000256" key="5">
    <source>
        <dbReference type="ARBA" id="ARBA00022989"/>
    </source>
</evidence>
<proteinExistence type="predicted"/>
<feature type="transmembrane region" description="Helical" evidence="8">
    <location>
        <begin position="126"/>
        <end position="149"/>
    </location>
</feature>
<evidence type="ECO:0000256" key="8">
    <source>
        <dbReference type="SAM" id="Phobius"/>
    </source>
</evidence>
<dbReference type="GO" id="GO:0022857">
    <property type="term" value="F:transmembrane transporter activity"/>
    <property type="evidence" value="ECO:0007669"/>
    <property type="project" value="InterPro"/>
</dbReference>
<dbReference type="Pfam" id="PF07690">
    <property type="entry name" value="MFS_1"/>
    <property type="match status" value="1"/>
</dbReference>
<dbReference type="SUPFAM" id="SSF103473">
    <property type="entry name" value="MFS general substrate transporter"/>
    <property type="match status" value="1"/>
</dbReference>
<dbReference type="AlphaFoldDB" id="A0A108U5K0"/>